<evidence type="ECO:0000313" key="3">
    <source>
        <dbReference type="EMBL" id="RKR87501.1"/>
    </source>
</evidence>
<organism evidence="3 4">
    <name type="scientific">Micromonospora pisi</name>
    <dbReference type="NCBI Taxonomy" id="589240"/>
    <lineage>
        <taxon>Bacteria</taxon>
        <taxon>Bacillati</taxon>
        <taxon>Actinomycetota</taxon>
        <taxon>Actinomycetes</taxon>
        <taxon>Micromonosporales</taxon>
        <taxon>Micromonosporaceae</taxon>
        <taxon>Micromonospora</taxon>
    </lineage>
</organism>
<evidence type="ECO:0000313" key="4">
    <source>
        <dbReference type="Proteomes" id="UP000277671"/>
    </source>
</evidence>
<dbReference type="AlphaFoldDB" id="A0A495JFJ0"/>
<comment type="caution">
    <text evidence="3">The sequence shown here is derived from an EMBL/GenBank/DDBJ whole genome shotgun (WGS) entry which is preliminary data.</text>
</comment>
<evidence type="ECO:0000256" key="1">
    <source>
        <dbReference type="SAM" id="MobiDB-lite"/>
    </source>
</evidence>
<evidence type="ECO:0000256" key="2">
    <source>
        <dbReference type="SAM" id="Phobius"/>
    </source>
</evidence>
<keyword evidence="2" id="KW-0472">Membrane</keyword>
<accession>A0A495JFJ0</accession>
<protein>
    <submittedName>
        <fullName evidence="3">Uncharacterized protein</fullName>
    </submittedName>
</protein>
<feature type="transmembrane region" description="Helical" evidence="2">
    <location>
        <begin position="178"/>
        <end position="202"/>
    </location>
</feature>
<feature type="transmembrane region" description="Helical" evidence="2">
    <location>
        <begin position="223"/>
        <end position="240"/>
    </location>
</feature>
<feature type="region of interest" description="Disordered" evidence="1">
    <location>
        <begin position="120"/>
        <end position="139"/>
    </location>
</feature>
<feature type="compositionally biased region" description="Polar residues" evidence="1">
    <location>
        <begin position="71"/>
        <end position="94"/>
    </location>
</feature>
<feature type="compositionally biased region" description="Low complexity" evidence="1">
    <location>
        <begin position="120"/>
        <end position="134"/>
    </location>
</feature>
<feature type="transmembrane region" description="Helical" evidence="2">
    <location>
        <begin position="146"/>
        <end position="166"/>
    </location>
</feature>
<sequence length="312" mass="32616">MSDLQTTGRHHSGAPYPGGSADPATGRRTRADRVPVEVPTERYWPAVSAPSERTAGPVNRPWSSIAADRTGGTTSGDPLQPSVPVQRTSPSTDPGATPAPASVRDRSAGLMSAPVRERSVVSSVGGSSPAPAAGWRGGHRRPAGRNVLAGAVLAMSVGWVAVVFAAPHLTLGPGWRMVALFCHLTCLVVGFGAVLTVDWFSLRWLLRRERIGTVLTTARGTHLLIWLGLVGLVVSGAALRPDTSSALVQIKLVAVLVVGINGLFLGRVSDRLAAVGDGPVPWSRLLPAAVAATVSQLGWWTATLIGFWNAQH</sequence>
<keyword evidence="2" id="KW-1133">Transmembrane helix</keyword>
<keyword evidence="4" id="KW-1185">Reference proteome</keyword>
<keyword evidence="2" id="KW-0812">Transmembrane</keyword>
<proteinExistence type="predicted"/>
<feature type="region of interest" description="Disordered" evidence="1">
    <location>
        <begin position="1"/>
        <end position="110"/>
    </location>
</feature>
<reference evidence="3 4" key="1">
    <citation type="submission" date="2018-10" db="EMBL/GenBank/DDBJ databases">
        <title>Sequencing the genomes of 1000 actinobacteria strains.</title>
        <authorList>
            <person name="Klenk H.-P."/>
        </authorList>
    </citation>
    <scope>NUCLEOTIDE SEQUENCE [LARGE SCALE GENOMIC DNA]</scope>
    <source>
        <strain evidence="3 4">DSM 45175</strain>
    </source>
</reference>
<gene>
    <name evidence="3" type="ORF">BDK92_1779</name>
</gene>
<feature type="transmembrane region" description="Helical" evidence="2">
    <location>
        <begin position="246"/>
        <end position="265"/>
    </location>
</feature>
<dbReference type="Proteomes" id="UP000277671">
    <property type="component" value="Unassembled WGS sequence"/>
</dbReference>
<dbReference type="EMBL" id="RBKT01000001">
    <property type="protein sequence ID" value="RKR87501.1"/>
    <property type="molecule type" value="Genomic_DNA"/>
</dbReference>
<name>A0A495JFJ0_9ACTN</name>